<organism evidence="2">
    <name type="scientific">marine metagenome</name>
    <dbReference type="NCBI Taxonomy" id="408172"/>
    <lineage>
        <taxon>unclassified sequences</taxon>
        <taxon>metagenomes</taxon>
        <taxon>ecological metagenomes</taxon>
    </lineage>
</organism>
<dbReference type="EMBL" id="UINC01012565">
    <property type="protein sequence ID" value="SVA54807.1"/>
    <property type="molecule type" value="Genomic_DNA"/>
</dbReference>
<proteinExistence type="predicted"/>
<reference evidence="2" key="1">
    <citation type="submission" date="2018-05" db="EMBL/GenBank/DDBJ databases">
        <authorList>
            <person name="Lanie J.A."/>
            <person name="Ng W.-L."/>
            <person name="Kazmierczak K.M."/>
            <person name="Andrzejewski T.M."/>
            <person name="Davidsen T.M."/>
            <person name="Wayne K.J."/>
            <person name="Tettelin H."/>
            <person name="Glass J.I."/>
            <person name="Rusch D."/>
            <person name="Podicherti R."/>
            <person name="Tsui H.-C.T."/>
            <person name="Winkler M.E."/>
        </authorList>
    </citation>
    <scope>NUCLEOTIDE SEQUENCE</scope>
</reference>
<gene>
    <name evidence="2" type="ORF">METZ01_LOCUS107661</name>
</gene>
<evidence type="ECO:0000256" key="1">
    <source>
        <dbReference type="SAM" id="MobiDB-lite"/>
    </source>
</evidence>
<dbReference type="AlphaFoldDB" id="A0A381WSA2"/>
<feature type="region of interest" description="Disordered" evidence="1">
    <location>
        <begin position="61"/>
        <end position="82"/>
    </location>
</feature>
<protein>
    <submittedName>
        <fullName evidence="2">Uncharacterized protein</fullName>
    </submittedName>
</protein>
<evidence type="ECO:0000313" key="2">
    <source>
        <dbReference type="EMBL" id="SVA54807.1"/>
    </source>
</evidence>
<name>A0A381WSA2_9ZZZZ</name>
<accession>A0A381WSA2</accession>
<sequence length="82" mass="8833">MAERLEYAPAADTVDTNEKILNLAAEITGKPADLKTITGDKKPAGQKDDTFDPAAYQRAKRLAKQPIPGGKPARFDPQIPVS</sequence>